<keyword evidence="6" id="KW-0865">Zymogen</keyword>
<dbReference type="FunFam" id="2.60.120.260:FF:000006">
    <property type="entry name" value="Proprotein convertase subtilisin/kexin type 5"/>
    <property type="match status" value="1"/>
</dbReference>
<dbReference type="InterPro" id="IPR023828">
    <property type="entry name" value="Peptidase_S8_Ser-AS"/>
</dbReference>
<organism evidence="11 12">
    <name type="scientific">Crassostrea virginica</name>
    <name type="common">Eastern oyster</name>
    <dbReference type="NCBI Taxonomy" id="6565"/>
    <lineage>
        <taxon>Eukaryota</taxon>
        <taxon>Metazoa</taxon>
        <taxon>Spiralia</taxon>
        <taxon>Lophotrochozoa</taxon>
        <taxon>Mollusca</taxon>
        <taxon>Bivalvia</taxon>
        <taxon>Autobranchia</taxon>
        <taxon>Pteriomorphia</taxon>
        <taxon>Ostreida</taxon>
        <taxon>Ostreoidea</taxon>
        <taxon>Ostreidae</taxon>
        <taxon>Crassostrea</taxon>
    </lineage>
</organism>
<dbReference type="GO" id="GO:0004252">
    <property type="term" value="F:serine-type endopeptidase activity"/>
    <property type="evidence" value="ECO:0007669"/>
    <property type="project" value="InterPro"/>
</dbReference>
<keyword evidence="1" id="KW-0645">Protease</keyword>
<dbReference type="GO" id="GO:0016486">
    <property type="term" value="P:peptide hormone processing"/>
    <property type="evidence" value="ECO:0007669"/>
    <property type="project" value="TreeGrafter"/>
</dbReference>
<dbReference type="InterPro" id="IPR034182">
    <property type="entry name" value="Kexin/furin"/>
</dbReference>
<evidence type="ECO:0000256" key="5">
    <source>
        <dbReference type="ARBA" id="ARBA00022825"/>
    </source>
</evidence>
<reference evidence="12" key="1">
    <citation type="submission" date="2025-08" db="UniProtKB">
        <authorList>
            <consortium name="RefSeq"/>
        </authorList>
    </citation>
    <scope>IDENTIFICATION</scope>
    <source>
        <tissue evidence="12">Whole sample</tissue>
    </source>
</reference>
<evidence type="ECO:0000313" key="11">
    <source>
        <dbReference type="Proteomes" id="UP000694844"/>
    </source>
</evidence>
<keyword evidence="2" id="KW-0165">Cleavage on pair of basic residues</keyword>
<dbReference type="InterPro" id="IPR000209">
    <property type="entry name" value="Peptidase_S8/S53_dom"/>
</dbReference>
<evidence type="ECO:0000256" key="1">
    <source>
        <dbReference type="ARBA" id="ARBA00022670"/>
    </source>
</evidence>
<sequence length="397" mass="43712">MSLTHRMNAIDIYSNSWGESDDTDFGGPDNIVQHAIKRGISKGRRSKGSIYVWASGNSGPDDDCNADGYVNSIYTIGIASVSHHGYSASYGETCSAILAATYASGRTNIVTINTHGRCDKMFTGTSASAPIAAGLISLALQANKDLTWRDVQHLIVETSSLEGLTDSHIVTNGVGRKASHNFGFGLMRGEALVNAAKNWTLVSQQRTCSEWCEDKRLIIGSSRQIISNLTTSKCDKQIDYLEHVVAEITFDCSKRGQVEFFLTSAQGTTSKLLTKRRGDNNAVTSFTWKFMSVHYWGESPTGMWSLKMRVTDVASAGILLEWKLTFYGTQNKKNDTEEKSSITQKQKSKEELILLITFGVLAGLLLIVSLNIYAFLRFKRKNKIKNLIVMNNATGVK</sequence>
<feature type="transmembrane region" description="Helical" evidence="9">
    <location>
        <begin position="352"/>
        <end position="376"/>
    </location>
</feature>
<dbReference type="RefSeq" id="XP_022295038.1">
    <property type="nucleotide sequence ID" value="XM_022439330.1"/>
</dbReference>
<gene>
    <name evidence="12" type="primary">LOC111105159</name>
</gene>
<keyword evidence="9" id="KW-0812">Transmembrane</keyword>
<dbReference type="Pfam" id="PF01483">
    <property type="entry name" value="P_proprotein"/>
    <property type="match status" value="1"/>
</dbReference>
<dbReference type="PANTHER" id="PTHR42884">
    <property type="entry name" value="PROPROTEIN CONVERTASE SUBTILISIN/KEXIN-RELATED"/>
    <property type="match status" value="1"/>
</dbReference>
<dbReference type="AlphaFoldDB" id="A0A8B8AWF2"/>
<keyword evidence="9" id="KW-0472">Membrane</keyword>
<keyword evidence="9" id="KW-1133">Transmembrane helix</keyword>
<dbReference type="InterPro" id="IPR036852">
    <property type="entry name" value="Peptidase_S8/S53_dom_sf"/>
</dbReference>
<dbReference type="Gene3D" id="3.40.50.200">
    <property type="entry name" value="Peptidase S8/S53 domain"/>
    <property type="match status" value="1"/>
</dbReference>
<evidence type="ECO:0000256" key="7">
    <source>
        <dbReference type="ARBA" id="ARBA00023180"/>
    </source>
</evidence>
<keyword evidence="5" id="KW-0720">Serine protease</keyword>
<dbReference type="CDD" id="cd04059">
    <property type="entry name" value="Peptidases_S8_Protein_convertases_Kexins_Furin-like"/>
    <property type="match status" value="1"/>
</dbReference>
<evidence type="ECO:0000313" key="12">
    <source>
        <dbReference type="RefSeq" id="XP_022295038.1"/>
    </source>
</evidence>
<comment type="similarity">
    <text evidence="8">Belongs to the peptidase S8 family.</text>
</comment>
<accession>A0A8B8AWF2</accession>
<keyword evidence="7" id="KW-0325">Glycoprotein</keyword>
<dbReference type="PROSITE" id="PS00138">
    <property type="entry name" value="SUBTILASE_SER"/>
    <property type="match status" value="1"/>
</dbReference>
<keyword evidence="4" id="KW-0378">Hydrolase</keyword>
<dbReference type="GO" id="GO:0005802">
    <property type="term" value="C:trans-Golgi network"/>
    <property type="evidence" value="ECO:0007669"/>
    <property type="project" value="TreeGrafter"/>
</dbReference>
<dbReference type="GO" id="GO:0000139">
    <property type="term" value="C:Golgi membrane"/>
    <property type="evidence" value="ECO:0007669"/>
    <property type="project" value="TreeGrafter"/>
</dbReference>
<evidence type="ECO:0000256" key="4">
    <source>
        <dbReference type="ARBA" id="ARBA00022801"/>
    </source>
</evidence>
<evidence type="ECO:0000256" key="8">
    <source>
        <dbReference type="PROSITE-ProRule" id="PRU01240"/>
    </source>
</evidence>
<dbReference type="PROSITE" id="PS51892">
    <property type="entry name" value="SUBTILASE"/>
    <property type="match status" value="1"/>
</dbReference>
<keyword evidence="11" id="KW-1185">Reference proteome</keyword>
<proteinExistence type="inferred from homology"/>
<evidence type="ECO:0000256" key="3">
    <source>
        <dbReference type="ARBA" id="ARBA00022729"/>
    </source>
</evidence>
<comment type="caution">
    <text evidence="8">Lacks conserved residue(s) required for the propagation of feature annotation.</text>
</comment>
<evidence type="ECO:0000259" key="10">
    <source>
        <dbReference type="PROSITE" id="PS51829"/>
    </source>
</evidence>
<dbReference type="GeneID" id="111105159"/>
<dbReference type="PROSITE" id="PS51829">
    <property type="entry name" value="P_HOMO_B"/>
    <property type="match status" value="1"/>
</dbReference>
<dbReference type="Gene3D" id="2.60.120.260">
    <property type="entry name" value="Galactose-binding domain-like"/>
    <property type="match status" value="1"/>
</dbReference>
<protein>
    <submittedName>
        <fullName evidence="12">Furin-like protease kpc-1</fullName>
    </submittedName>
</protein>
<dbReference type="InterPro" id="IPR002884">
    <property type="entry name" value="P_dom"/>
</dbReference>
<keyword evidence="3" id="KW-0732">Signal</keyword>
<dbReference type="PANTHER" id="PTHR42884:SF3">
    <property type="entry name" value="FURIN-LIKE PROTEASE 1, ISOFORMS 1_1-X_2"/>
    <property type="match status" value="1"/>
</dbReference>
<dbReference type="SUPFAM" id="SSF49785">
    <property type="entry name" value="Galactose-binding domain-like"/>
    <property type="match status" value="1"/>
</dbReference>
<evidence type="ECO:0000256" key="2">
    <source>
        <dbReference type="ARBA" id="ARBA00022685"/>
    </source>
</evidence>
<dbReference type="Proteomes" id="UP000694844">
    <property type="component" value="Chromosome 7"/>
</dbReference>
<feature type="domain" description="P/Homo B" evidence="10">
    <location>
        <begin position="201"/>
        <end position="332"/>
    </location>
</feature>
<dbReference type="Pfam" id="PF00082">
    <property type="entry name" value="Peptidase_S8"/>
    <property type="match status" value="1"/>
</dbReference>
<evidence type="ECO:0000256" key="6">
    <source>
        <dbReference type="ARBA" id="ARBA00023145"/>
    </source>
</evidence>
<dbReference type="KEGG" id="cvn:111105159"/>
<name>A0A8B8AWF2_CRAVI</name>
<evidence type="ECO:0000256" key="9">
    <source>
        <dbReference type="SAM" id="Phobius"/>
    </source>
</evidence>
<dbReference type="OrthoDB" id="6117546at2759"/>
<dbReference type="SUPFAM" id="SSF52743">
    <property type="entry name" value="Subtilisin-like"/>
    <property type="match status" value="1"/>
</dbReference>
<dbReference type="InterPro" id="IPR008979">
    <property type="entry name" value="Galactose-bd-like_sf"/>
</dbReference>